<evidence type="ECO:0000313" key="1">
    <source>
        <dbReference type="EMBL" id="RKX67093.1"/>
    </source>
</evidence>
<comment type="caution">
    <text evidence="1">The sequence shown here is derived from an EMBL/GenBank/DDBJ whole genome shotgun (WGS) entry which is preliminary data.</text>
</comment>
<accession>A0A660SB07</accession>
<dbReference type="Proteomes" id="UP000282321">
    <property type="component" value="Unassembled WGS sequence"/>
</dbReference>
<evidence type="ECO:0000313" key="2">
    <source>
        <dbReference type="Proteomes" id="UP000282321"/>
    </source>
</evidence>
<protein>
    <submittedName>
        <fullName evidence="1">Uncharacterized protein</fullName>
    </submittedName>
</protein>
<proteinExistence type="predicted"/>
<dbReference type="AlphaFoldDB" id="A0A660SB07"/>
<sequence>MKRAILFLMLVLPLWAFGEKIAILDYNPTTIDENARKSFISLFIDDLSGKYNYSVSTVSDSMLPNYWGDKDKIADKFRNGEYTKVVIFKYYYINETLIIRMDVLDLLSKKFVINENLNLSDPDEIEYAAKAAATVLGERKSLSELVKNGILVSNNVTARKVRRSKGENSFGISTGYMWNTFTYDHLYAGHYKKVLMLNCSFITETTDNSRVSINLDWPVAAGIAASIGYSYITHPGVNTAYFGFDFGAEYDYARKDINPNSSIGGVLLRPKIGFVMLNSYYTSVYIEGAGRFVTTDFLDSGLEIRAGILFRGGGN</sequence>
<gene>
    <name evidence="1" type="ORF">DRP44_02910</name>
</gene>
<name>A0A660SB07_UNCT6</name>
<organism evidence="1 2">
    <name type="scientific">candidate division TA06 bacterium</name>
    <dbReference type="NCBI Taxonomy" id="2250710"/>
    <lineage>
        <taxon>Bacteria</taxon>
        <taxon>Bacteria division TA06</taxon>
    </lineage>
</organism>
<dbReference type="EMBL" id="QNBC01000026">
    <property type="protein sequence ID" value="RKX67093.1"/>
    <property type="molecule type" value="Genomic_DNA"/>
</dbReference>
<reference evidence="1 2" key="1">
    <citation type="submission" date="2018-06" db="EMBL/GenBank/DDBJ databases">
        <title>Extensive metabolic versatility and redundancy in microbially diverse, dynamic hydrothermal sediments.</title>
        <authorList>
            <person name="Dombrowski N."/>
            <person name="Teske A."/>
            <person name="Baker B.J."/>
        </authorList>
    </citation>
    <scope>NUCLEOTIDE SEQUENCE [LARGE SCALE GENOMIC DNA]</scope>
    <source>
        <strain evidence="1">B35_G9</strain>
    </source>
</reference>